<dbReference type="AlphaFoldDB" id="A0A6V7REH6"/>
<dbReference type="PANTHER" id="PTHR23132">
    <property type="entry name" value="D-ALANINE--D-ALANINE LIGASE"/>
    <property type="match status" value="1"/>
</dbReference>
<dbReference type="EMBL" id="CAJEWD010000006">
    <property type="protein sequence ID" value="CAD2075552.1"/>
    <property type="molecule type" value="Genomic_DNA"/>
</dbReference>
<keyword evidence="9 25" id="KW-0479">Metal-binding</keyword>
<evidence type="ECO:0000313" key="29">
    <source>
        <dbReference type="Proteomes" id="UP000589351"/>
    </source>
</evidence>
<dbReference type="InterPro" id="IPR011095">
    <property type="entry name" value="Dala_Dala_lig_C"/>
</dbReference>
<comment type="cofactor">
    <cofactor evidence="1">
        <name>Mn(2+)</name>
        <dbReference type="ChEBI" id="CHEBI:29035"/>
    </cofactor>
</comment>
<evidence type="ECO:0000256" key="6">
    <source>
        <dbReference type="ARBA" id="ARBA00012216"/>
    </source>
</evidence>
<feature type="binding site" evidence="24">
    <location>
        <position position="128"/>
    </location>
    <ligand>
        <name>ATP</name>
        <dbReference type="ChEBI" id="CHEBI:30616"/>
    </ligand>
</feature>
<comment type="pathway">
    <text evidence="18">Glycan biosynthesis.</text>
</comment>
<dbReference type="InterPro" id="IPR016185">
    <property type="entry name" value="PreATP-grasp_dom_sf"/>
</dbReference>
<dbReference type="SUPFAM" id="SSF56059">
    <property type="entry name" value="Glutathione synthetase ATP-binding domain-like"/>
    <property type="match status" value="1"/>
</dbReference>
<dbReference type="Pfam" id="PF07478">
    <property type="entry name" value="Dala_Dala_lig_C"/>
    <property type="match status" value="1"/>
</dbReference>
<evidence type="ECO:0000256" key="19">
    <source>
        <dbReference type="ARBA" id="ARBA00068427"/>
    </source>
</evidence>
<accession>A0A6V7REH6</accession>
<dbReference type="NCBIfam" id="TIGR01205">
    <property type="entry name" value="D_ala_D_alaTIGR"/>
    <property type="match status" value="1"/>
</dbReference>
<evidence type="ECO:0000256" key="10">
    <source>
        <dbReference type="ARBA" id="ARBA00022741"/>
    </source>
</evidence>
<evidence type="ECO:0000256" key="22">
    <source>
        <dbReference type="HAMAP-Rule" id="MF_00047"/>
    </source>
</evidence>
<feature type="domain" description="ATP-grasp" evidence="27">
    <location>
        <begin position="132"/>
        <end position="335"/>
    </location>
</feature>
<feature type="active site" evidence="23">
    <location>
        <position position="178"/>
    </location>
</feature>
<dbReference type="EC" id="6.3.2.4" evidence="6 22"/>
<feature type="binding site" evidence="25">
    <location>
        <position position="289"/>
    </location>
    <ligand>
        <name>Mg(2+)</name>
        <dbReference type="ChEBI" id="CHEBI:18420"/>
        <label>1</label>
    </ligand>
</feature>
<dbReference type="GO" id="GO:0008716">
    <property type="term" value="F:D-alanine-D-alanine ligase activity"/>
    <property type="evidence" value="ECO:0007669"/>
    <property type="project" value="UniProtKB-UniRule"/>
</dbReference>
<dbReference type="InterPro" id="IPR005905">
    <property type="entry name" value="D_ala_D_ala"/>
</dbReference>
<dbReference type="InterPro" id="IPR000291">
    <property type="entry name" value="D-Ala_lig_Van_CS"/>
</dbReference>
<evidence type="ECO:0000313" key="28">
    <source>
        <dbReference type="EMBL" id="CAD2075552.1"/>
    </source>
</evidence>
<protein>
    <recommendedName>
        <fullName evidence="19 22">D-alanine--D-alanine ligase</fullName>
        <ecNumber evidence="6 22">6.3.2.4</ecNumber>
    </recommendedName>
    <alternativeName>
        <fullName evidence="21 22">D-Ala-D-Ala ligase</fullName>
    </alternativeName>
    <alternativeName>
        <fullName evidence="20 22">D-alanylalanine synthetase</fullName>
    </alternativeName>
</protein>
<comment type="pathway">
    <text evidence="4 22">Cell wall biogenesis; peptidoglycan biosynthesis.</text>
</comment>
<dbReference type="GO" id="GO:0071555">
    <property type="term" value="P:cell wall organization"/>
    <property type="evidence" value="ECO:0007669"/>
    <property type="project" value="UniProtKB-KW"/>
</dbReference>
<dbReference type="RefSeq" id="WP_185125425.1">
    <property type="nucleotide sequence ID" value="NZ_CAJEWD010000006.1"/>
</dbReference>
<evidence type="ECO:0000256" key="9">
    <source>
        <dbReference type="ARBA" id="ARBA00022723"/>
    </source>
</evidence>
<dbReference type="Gene3D" id="3.30.1490.20">
    <property type="entry name" value="ATP-grasp fold, A domain"/>
    <property type="match status" value="1"/>
</dbReference>
<feature type="binding site" evidence="24">
    <location>
        <begin position="301"/>
        <end position="302"/>
    </location>
    <ligand>
        <name>ATP</name>
        <dbReference type="ChEBI" id="CHEBI:30616"/>
    </ligand>
</feature>
<feature type="binding site" evidence="25">
    <location>
        <position position="304"/>
    </location>
    <ligand>
        <name>Mg(2+)</name>
        <dbReference type="ChEBI" id="CHEBI:18420"/>
        <label>2</label>
    </ligand>
</feature>
<keyword evidence="8 22" id="KW-0436">Ligase</keyword>
<dbReference type="Gene3D" id="3.40.50.20">
    <property type="match status" value="1"/>
</dbReference>
<dbReference type="PROSITE" id="PS00844">
    <property type="entry name" value="DALA_DALA_LIGASE_2"/>
    <property type="match status" value="1"/>
</dbReference>
<comment type="similarity">
    <text evidence="5 22">Belongs to the D-alanine--D-alanine ligase family.</text>
</comment>
<dbReference type="SUPFAM" id="SSF52440">
    <property type="entry name" value="PreATP-grasp domain"/>
    <property type="match status" value="1"/>
</dbReference>
<evidence type="ECO:0000256" key="25">
    <source>
        <dbReference type="PIRSR" id="PIRSR039102-3"/>
    </source>
</evidence>
<dbReference type="PANTHER" id="PTHR23132:SF25">
    <property type="entry name" value="D-ALANINE--D-ALANINE LIGASE A"/>
    <property type="match status" value="1"/>
</dbReference>
<evidence type="ECO:0000256" key="12">
    <source>
        <dbReference type="ARBA" id="ARBA00022842"/>
    </source>
</evidence>
<evidence type="ECO:0000256" key="17">
    <source>
        <dbReference type="ARBA" id="ARBA00047614"/>
    </source>
</evidence>
<evidence type="ECO:0000259" key="27">
    <source>
        <dbReference type="PROSITE" id="PS50975"/>
    </source>
</evidence>
<dbReference type="NCBIfam" id="NF002528">
    <property type="entry name" value="PRK01966.1-4"/>
    <property type="match status" value="1"/>
</dbReference>
<feature type="binding site" evidence="25">
    <location>
        <position position="302"/>
    </location>
    <ligand>
        <name>Mg(2+)</name>
        <dbReference type="ChEBI" id="CHEBI:18420"/>
        <label>2</label>
    </ligand>
</feature>
<evidence type="ECO:0000256" key="24">
    <source>
        <dbReference type="PIRSR" id="PIRSR039102-2"/>
    </source>
</evidence>
<evidence type="ECO:0000256" key="8">
    <source>
        <dbReference type="ARBA" id="ARBA00022598"/>
    </source>
</evidence>
<evidence type="ECO:0000256" key="2">
    <source>
        <dbReference type="ARBA" id="ARBA00003921"/>
    </source>
</evidence>
<evidence type="ECO:0000256" key="21">
    <source>
        <dbReference type="ARBA" id="ARBA00077154"/>
    </source>
</evidence>
<evidence type="ECO:0000256" key="5">
    <source>
        <dbReference type="ARBA" id="ARBA00010871"/>
    </source>
</evidence>
<dbReference type="UniPathway" id="UPA00219"/>
<comment type="function">
    <text evidence="2 22">Cell wall formation.</text>
</comment>
<keyword evidence="14 22" id="KW-0573">Peptidoglycan synthesis</keyword>
<dbReference type="GO" id="GO:0009252">
    <property type="term" value="P:peptidoglycan biosynthetic process"/>
    <property type="evidence" value="ECO:0007669"/>
    <property type="project" value="UniProtKB-UniRule"/>
</dbReference>
<proteinExistence type="inferred from homology"/>
<feature type="binding site" evidence="24">
    <location>
        <begin position="178"/>
        <end position="179"/>
    </location>
    <ligand>
        <name>ATP</name>
        <dbReference type="ChEBI" id="CHEBI:30616"/>
    </ligand>
</feature>
<evidence type="ECO:0000256" key="20">
    <source>
        <dbReference type="ARBA" id="ARBA00076288"/>
    </source>
</evidence>
<dbReference type="HAMAP" id="MF_00047">
    <property type="entry name" value="Dala_Dala_lig"/>
    <property type="match status" value="1"/>
</dbReference>
<dbReference type="InterPro" id="IPR011127">
    <property type="entry name" value="Dala_Dala_lig_N"/>
</dbReference>
<keyword evidence="10 24" id="KW-0547">Nucleotide-binding</keyword>
<comment type="subcellular location">
    <subcellularLocation>
        <location evidence="3 22">Cytoplasm</location>
    </subcellularLocation>
</comment>
<evidence type="ECO:0000256" key="1">
    <source>
        <dbReference type="ARBA" id="ARBA00001936"/>
    </source>
</evidence>
<keyword evidence="29" id="KW-1185">Reference proteome</keyword>
<evidence type="ECO:0000256" key="14">
    <source>
        <dbReference type="ARBA" id="ARBA00022984"/>
    </source>
</evidence>
<dbReference type="Pfam" id="PF01820">
    <property type="entry name" value="Dala_Dala_lig_N"/>
    <property type="match status" value="1"/>
</dbReference>
<keyword evidence="11 26" id="KW-0067">ATP-binding</keyword>
<evidence type="ECO:0000256" key="3">
    <source>
        <dbReference type="ARBA" id="ARBA00004496"/>
    </source>
</evidence>
<dbReference type="GO" id="GO:0005524">
    <property type="term" value="F:ATP binding"/>
    <property type="evidence" value="ECO:0007669"/>
    <property type="project" value="UniProtKB-UniRule"/>
</dbReference>
<keyword evidence="15 25" id="KW-0464">Manganese</keyword>
<keyword evidence="12 25" id="KW-0460">Magnesium</keyword>
<feature type="binding site" evidence="24">
    <location>
        <begin position="170"/>
        <end position="172"/>
    </location>
    <ligand>
        <name>ATP</name>
        <dbReference type="ChEBI" id="CHEBI:30616"/>
    </ligand>
</feature>
<dbReference type="GO" id="GO:0046872">
    <property type="term" value="F:metal ion binding"/>
    <property type="evidence" value="ECO:0007669"/>
    <property type="project" value="UniProtKB-KW"/>
</dbReference>
<dbReference type="PROSITE" id="PS00843">
    <property type="entry name" value="DALA_DALA_LIGASE_1"/>
    <property type="match status" value="1"/>
</dbReference>
<feature type="active site" evidence="23">
    <location>
        <position position="16"/>
    </location>
</feature>
<dbReference type="FunFam" id="3.30.1490.20:FF:000007">
    <property type="entry name" value="D-alanine--D-alanine ligase"/>
    <property type="match status" value="1"/>
</dbReference>
<organism evidence="28 29">
    <name type="scientific">Jeotgalicoccus meleagridis</name>
    <dbReference type="NCBI Taxonomy" id="2759181"/>
    <lineage>
        <taxon>Bacteria</taxon>
        <taxon>Bacillati</taxon>
        <taxon>Bacillota</taxon>
        <taxon>Bacilli</taxon>
        <taxon>Bacillales</taxon>
        <taxon>Staphylococcaceae</taxon>
        <taxon>Jeotgalicoccus</taxon>
    </lineage>
</organism>
<evidence type="ECO:0000256" key="13">
    <source>
        <dbReference type="ARBA" id="ARBA00022960"/>
    </source>
</evidence>
<evidence type="ECO:0000256" key="26">
    <source>
        <dbReference type="PROSITE-ProRule" id="PRU00409"/>
    </source>
</evidence>
<evidence type="ECO:0000256" key="15">
    <source>
        <dbReference type="ARBA" id="ARBA00023211"/>
    </source>
</evidence>
<dbReference type="PROSITE" id="PS50975">
    <property type="entry name" value="ATP_GRASP"/>
    <property type="match status" value="1"/>
</dbReference>
<comment type="catalytic activity">
    <reaction evidence="17 22">
        <text>2 D-alanine + ATP = D-alanyl-D-alanine + ADP + phosphate + H(+)</text>
        <dbReference type="Rhea" id="RHEA:11224"/>
        <dbReference type="ChEBI" id="CHEBI:15378"/>
        <dbReference type="ChEBI" id="CHEBI:30616"/>
        <dbReference type="ChEBI" id="CHEBI:43474"/>
        <dbReference type="ChEBI" id="CHEBI:57416"/>
        <dbReference type="ChEBI" id="CHEBI:57822"/>
        <dbReference type="ChEBI" id="CHEBI:456216"/>
        <dbReference type="EC" id="6.3.2.4"/>
    </reaction>
</comment>
<evidence type="ECO:0000256" key="18">
    <source>
        <dbReference type="ARBA" id="ARBA00060592"/>
    </source>
</evidence>
<evidence type="ECO:0000256" key="4">
    <source>
        <dbReference type="ARBA" id="ARBA00004752"/>
    </source>
</evidence>
<comment type="caution">
    <text evidence="28">The sequence shown here is derived from an EMBL/GenBank/DDBJ whole genome shotgun (WGS) entry which is preliminary data.</text>
</comment>
<keyword evidence="16 22" id="KW-0961">Cell wall biogenesis/degradation</keyword>
<dbReference type="NCBIfam" id="NF002378">
    <property type="entry name" value="PRK01372.1"/>
    <property type="match status" value="1"/>
</dbReference>
<dbReference type="GO" id="GO:0005829">
    <property type="term" value="C:cytosol"/>
    <property type="evidence" value="ECO:0007669"/>
    <property type="project" value="TreeGrafter"/>
</dbReference>
<dbReference type="Proteomes" id="UP000589351">
    <property type="component" value="Unassembled WGS sequence"/>
</dbReference>
<feature type="active site" evidence="23">
    <location>
        <position position="313"/>
    </location>
</feature>
<dbReference type="GO" id="GO:0008360">
    <property type="term" value="P:regulation of cell shape"/>
    <property type="evidence" value="ECO:0007669"/>
    <property type="project" value="UniProtKB-KW"/>
</dbReference>
<dbReference type="InterPro" id="IPR013815">
    <property type="entry name" value="ATP_grasp_subdomain_1"/>
</dbReference>
<evidence type="ECO:0000256" key="16">
    <source>
        <dbReference type="ARBA" id="ARBA00023316"/>
    </source>
</evidence>
<dbReference type="PIRSF" id="PIRSF039102">
    <property type="entry name" value="Ddl/VanB"/>
    <property type="match status" value="1"/>
</dbReference>
<name>A0A6V7REH6_9STAP</name>
<sequence>MSKIKLGIIYGGKSTEHEVSIRSASSVFDALRKDKYELELIYITKDGQWLLANDKKEVKIIDQTKGREILVSPASGLTVDNKVLEIDAVLPILHGTAGEDGTIQGLLELANIPFAGCSVRSSAVCMDKDMTKRLLQENGIETAAGIMVNYFEQDQVNYKDVETKLGLPMFIKPVNQGSSVGVSKVTNESEFYQALELAFNFDSKVMIEKGIDGREIEVSVLGDEELFVSVPGEIVSNTEFYSYDSKYLDDDGAVLNIPANLDDEVQKRIQDIAKKTFRTLDCEGMARVDVFLEQSGKIIVNEVNTLPGFTSISMYPKLLEVSGIPYADLLDQLVTLALKRKERENRLKTDLL</sequence>
<comment type="cofactor">
    <cofactor evidence="25">
        <name>Mg(2+)</name>
        <dbReference type="ChEBI" id="CHEBI:18420"/>
    </cofactor>
    <cofactor evidence="25">
        <name>Mn(2+)</name>
        <dbReference type="ChEBI" id="CHEBI:29035"/>
    </cofactor>
    <text evidence="25">Binds 2 magnesium or manganese ions per subunit.</text>
</comment>
<gene>
    <name evidence="28" type="primary">ddlA_2</name>
    <name evidence="22" type="synonym">ddl</name>
    <name evidence="28" type="ORF">JEODO184_00895</name>
</gene>
<keyword evidence="7 22" id="KW-0963">Cytoplasm</keyword>
<feature type="binding site" evidence="25">
    <location>
        <position position="302"/>
    </location>
    <ligand>
        <name>Mg(2+)</name>
        <dbReference type="ChEBI" id="CHEBI:18420"/>
        <label>1</label>
    </ligand>
</feature>
<keyword evidence="13 22" id="KW-0133">Cell shape</keyword>
<dbReference type="Gene3D" id="3.30.470.20">
    <property type="entry name" value="ATP-grasp fold, B domain"/>
    <property type="match status" value="1"/>
</dbReference>
<evidence type="ECO:0000256" key="23">
    <source>
        <dbReference type="PIRSR" id="PIRSR039102-1"/>
    </source>
</evidence>
<evidence type="ECO:0000256" key="7">
    <source>
        <dbReference type="ARBA" id="ARBA00022490"/>
    </source>
</evidence>
<dbReference type="FunFam" id="3.30.470.20:FF:000008">
    <property type="entry name" value="D-alanine--D-alanine ligase"/>
    <property type="match status" value="1"/>
</dbReference>
<dbReference type="InterPro" id="IPR011761">
    <property type="entry name" value="ATP-grasp"/>
</dbReference>
<reference evidence="28 29" key="1">
    <citation type="submission" date="2020-07" db="EMBL/GenBank/DDBJ databases">
        <authorList>
            <person name="Criscuolo A."/>
        </authorList>
    </citation>
    <scope>NUCLEOTIDE SEQUENCE [LARGE SCALE GENOMIC DNA]</scope>
    <source>
        <strain evidence="28">CIP111649</strain>
    </source>
</reference>
<evidence type="ECO:0000256" key="11">
    <source>
        <dbReference type="ARBA" id="ARBA00022840"/>
    </source>
</evidence>
<feature type="binding site" evidence="24">
    <location>
        <begin position="208"/>
        <end position="215"/>
    </location>
    <ligand>
        <name>ATP</name>
        <dbReference type="ChEBI" id="CHEBI:30616"/>
    </ligand>
</feature>